<evidence type="ECO:0000313" key="3">
    <source>
        <dbReference type="Proteomes" id="UP001266305"/>
    </source>
</evidence>
<keyword evidence="3" id="KW-1185">Reference proteome</keyword>
<name>A0ABQ9V0G2_SAGOE</name>
<dbReference type="EMBL" id="JASSZA010000009">
    <property type="protein sequence ID" value="KAK2102732.1"/>
    <property type="molecule type" value="Genomic_DNA"/>
</dbReference>
<feature type="region of interest" description="Disordered" evidence="1">
    <location>
        <begin position="1"/>
        <end position="37"/>
    </location>
</feature>
<protein>
    <submittedName>
        <fullName evidence="2">Uncharacterized protein</fullName>
    </submittedName>
</protein>
<gene>
    <name evidence="2" type="ORF">P7K49_020399</name>
</gene>
<feature type="compositionally biased region" description="Low complexity" evidence="1">
    <location>
        <begin position="1"/>
        <end position="12"/>
    </location>
</feature>
<feature type="compositionally biased region" description="Polar residues" evidence="1">
    <location>
        <begin position="21"/>
        <end position="32"/>
    </location>
</feature>
<accession>A0ABQ9V0G2</accession>
<dbReference type="Proteomes" id="UP001266305">
    <property type="component" value="Unassembled WGS sequence"/>
</dbReference>
<comment type="caution">
    <text evidence="2">The sequence shown here is derived from an EMBL/GenBank/DDBJ whole genome shotgun (WGS) entry which is preliminary data.</text>
</comment>
<sequence>MSRDNPCSCTPSPTGPPLLQLSHQTPRPQTESRFSKVKIVSRPSPIKSAYGGESGNDAAAKFSRQQQTLRLQLVPTFYRGLLMKQPIHPFPSAT</sequence>
<reference evidence="2 3" key="1">
    <citation type="submission" date="2023-05" db="EMBL/GenBank/DDBJ databases">
        <title>B98-5 Cell Line De Novo Hybrid Assembly: An Optical Mapping Approach.</title>
        <authorList>
            <person name="Kananen K."/>
            <person name="Auerbach J.A."/>
            <person name="Kautto E."/>
            <person name="Blachly J.S."/>
        </authorList>
    </citation>
    <scope>NUCLEOTIDE SEQUENCE [LARGE SCALE GENOMIC DNA]</scope>
    <source>
        <strain evidence="2">B95-8</strain>
        <tissue evidence="2">Cell line</tissue>
    </source>
</reference>
<evidence type="ECO:0000313" key="2">
    <source>
        <dbReference type="EMBL" id="KAK2102732.1"/>
    </source>
</evidence>
<proteinExistence type="predicted"/>
<evidence type="ECO:0000256" key="1">
    <source>
        <dbReference type="SAM" id="MobiDB-lite"/>
    </source>
</evidence>
<organism evidence="2 3">
    <name type="scientific">Saguinus oedipus</name>
    <name type="common">Cotton-top tamarin</name>
    <name type="synonym">Oedipomidas oedipus</name>
    <dbReference type="NCBI Taxonomy" id="9490"/>
    <lineage>
        <taxon>Eukaryota</taxon>
        <taxon>Metazoa</taxon>
        <taxon>Chordata</taxon>
        <taxon>Craniata</taxon>
        <taxon>Vertebrata</taxon>
        <taxon>Euteleostomi</taxon>
        <taxon>Mammalia</taxon>
        <taxon>Eutheria</taxon>
        <taxon>Euarchontoglires</taxon>
        <taxon>Primates</taxon>
        <taxon>Haplorrhini</taxon>
        <taxon>Platyrrhini</taxon>
        <taxon>Cebidae</taxon>
        <taxon>Callitrichinae</taxon>
        <taxon>Saguinus</taxon>
    </lineage>
</organism>